<organism evidence="1 2">
    <name type="scientific">Peribacillus frigoritolerans</name>
    <dbReference type="NCBI Taxonomy" id="450367"/>
    <lineage>
        <taxon>Bacteria</taxon>
        <taxon>Bacillati</taxon>
        <taxon>Bacillota</taxon>
        <taxon>Bacilli</taxon>
        <taxon>Bacillales</taxon>
        <taxon>Bacillaceae</taxon>
        <taxon>Peribacillus</taxon>
    </lineage>
</organism>
<dbReference type="EMBL" id="JAGTPW010000031">
    <property type="protein sequence ID" value="MBR8645337.1"/>
    <property type="molecule type" value="Genomic_DNA"/>
</dbReference>
<evidence type="ECO:0000313" key="1">
    <source>
        <dbReference type="EMBL" id="MBR8645337.1"/>
    </source>
</evidence>
<gene>
    <name evidence="1" type="ORF">KEH51_17410</name>
</gene>
<accession>A0A941FRP1</accession>
<reference evidence="1" key="1">
    <citation type="submission" date="2021-04" db="EMBL/GenBank/DDBJ databases">
        <title>Whole genome sequencing of Enterococci isolates from hospitalized patients.</title>
        <authorList>
            <person name="Ogoti B.M."/>
            <person name="Onyambu F.G."/>
        </authorList>
    </citation>
    <scope>NUCLEOTIDE SEQUENCE</scope>
    <source>
        <strain evidence="1">242</strain>
    </source>
</reference>
<dbReference type="AlphaFoldDB" id="A0A941FRP1"/>
<dbReference type="Gene3D" id="2.60.40.3860">
    <property type="match status" value="1"/>
</dbReference>
<name>A0A941FRP1_9BACI</name>
<proteinExistence type="predicted"/>
<comment type="caution">
    <text evidence="1">The sequence shown here is derived from an EMBL/GenBank/DDBJ whole genome shotgun (WGS) entry which is preliminary data.</text>
</comment>
<evidence type="ECO:0000313" key="2">
    <source>
        <dbReference type="Proteomes" id="UP000680045"/>
    </source>
</evidence>
<sequence>MNYWYYNDVTVVKSTGLGQIKSVYDEDYLVIPPGHVSSDSLKIVRKTKLHLSQQNLDTH</sequence>
<protein>
    <submittedName>
        <fullName evidence="1">Uncharacterized protein</fullName>
    </submittedName>
</protein>
<dbReference type="Proteomes" id="UP000680045">
    <property type="component" value="Unassembled WGS sequence"/>
</dbReference>